<organism evidence="2 3">
    <name type="scientific">Collybiopsis confluens</name>
    <dbReference type="NCBI Taxonomy" id="2823264"/>
    <lineage>
        <taxon>Eukaryota</taxon>
        <taxon>Fungi</taxon>
        <taxon>Dikarya</taxon>
        <taxon>Basidiomycota</taxon>
        <taxon>Agaricomycotina</taxon>
        <taxon>Agaricomycetes</taxon>
        <taxon>Agaricomycetidae</taxon>
        <taxon>Agaricales</taxon>
        <taxon>Marasmiineae</taxon>
        <taxon>Omphalotaceae</taxon>
        <taxon>Collybiopsis</taxon>
    </lineage>
</organism>
<dbReference type="Proteomes" id="UP000518752">
    <property type="component" value="Unassembled WGS sequence"/>
</dbReference>
<evidence type="ECO:0008006" key="4">
    <source>
        <dbReference type="Google" id="ProtNLM"/>
    </source>
</evidence>
<keyword evidence="1" id="KW-0812">Transmembrane</keyword>
<keyword evidence="1" id="KW-1133">Transmembrane helix</keyword>
<dbReference type="GO" id="GO:0035838">
    <property type="term" value="C:growing cell tip"/>
    <property type="evidence" value="ECO:0007669"/>
    <property type="project" value="TreeGrafter"/>
</dbReference>
<evidence type="ECO:0000313" key="3">
    <source>
        <dbReference type="Proteomes" id="UP000518752"/>
    </source>
</evidence>
<accession>A0A8H5HE20</accession>
<keyword evidence="1" id="KW-0472">Membrane</keyword>
<dbReference type="Gene3D" id="1.20.140.150">
    <property type="match status" value="1"/>
</dbReference>
<feature type="transmembrane region" description="Helical" evidence="1">
    <location>
        <begin position="102"/>
        <end position="119"/>
    </location>
</feature>
<dbReference type="InterPro" id="IPR051380">
    <property type="entry name" value="pH-response_reg_palI/RIM9"/>
</dbReference>
<evidence type="ECO:0000313" key="2">
    <source>
        <dbReference type="EMBL" id="KAF5381475.1"/>
    </source>
</evidence>
<evidence type="ECO:0000256" key="1">
    <source>
        <dbReference type="SAM" id="Phobius"/>
    </source>
</evidence>
<feature type="transmembrane region" description="Helical" evidence="1">
    <location>
        <begin position="168"/>
        <end position="189"/>
    </location>
</feature>
<proteinExistence type="predicted"/>
<reference evidence="2 3" key="1">
    <citation type="journal article" date="2020" name="ISME J.">
        <title>Uncovering the hidden diversity of litter-decomposition mechanisms in mushroom-forming fungi.</title>
        <authorList>
            <person name="Floudas D."/>
            <person name="Bentzer J."/>
            <person name="Ahren D."/>
            <person name="Johansson T."/>
            <person name="Persson P."/>
            <person name="Tunlid A."/>
        </authorList>
    </citation>
    <scope>NUCLEOTIDE SEQUENCE [LARGE SCALE GENOMIC DNA]</scope>
    <source>
        <strain evidence="2 3">CBS 406.79</strain>
    </source>
</reference>
<name>A0A8H5HE20_9AGAR</name>
<gene>
    <name evidence="2" type="ORF">D9757_008120</name>
</gene>
<dbReference type="OrthoDB" id="2354757at2759"/>
<dbReference type="GO" id="GO:0032153">
    <property type="term" value="C:cell division site"/>
    <property type="evidence" value="ECO:0007669"/>
    <property type="project" value="TreeGrafter"/>
</dbReference>
<sequence>MGTTPTPLKMTPLRIAGIIILFVAFFFDFLVSISLPTIRTLEIAQVTIPIANQTAGSNEVTAELEIRYGIWAYCAYANGVYACSPTGHGYTGPPLPWQDKEISQAASGFAFIAFCLVFTKHTLVTLFMTAIAAVLTLLAYAVDIAMYAELHHLLSDVPNNAIESKTGPGFWLTMVSLILLVVAGVVNLIGHRQEAYSDYPSYPMANAKSSWVRFLKKN</sequence>
<dbReference type="GO" id="GO:0005886">
    <property type="term" value="C:plasma membrane"/>
    <property type="evidence" value="ECO:0007669"/>
    <property type="project" value="TreeGrafter"/>
</dbReference>
<feature type="transmembrane region" description="Helical" evidence="1">
    <location>
        <begin position="126"/>
        <end position="148"/>
    </location>
</feature>
<comment type="caution">
    <text evidence="2">The sequence shown here is derived from an EMBL/GenBank/DDBJ whole genome shotgun (WGS) entry which is preliminary data.</text>
</comment>
<feature type="transmembrane region" description="Helical" evidence="1">
    <location>
        <begin position="12"/>
        <end position="33"/>
    </location>
</feature>
<keyword evidence="3" id="KW-1185">Reference proteome</keyword>
<protein>
    <recommendedName>
        <fullName evidence="4">Pali-domain-containing protein</fullName>
    </recommendedName>
</protein>
<dbReference type="PANTHER" id="PTHR28013">
    <property type="entry name" value="PROTEIN DCV1-RELATED"/>
    <property type="match status" value="1"/>
</dbReference>
<dbReference type="EMBL" id="JAACJN010000057">
    <property type="protein sequence ID" value="KAF5381475.1"/>
    <property type="molecule type" value="Genomic_DNA"/>
</dbReference>
<dbReference type="PANTHER" id="PTHR28013:SF4">
    <property type="entry name" value="MARVEL DOMAIN-CONTAINING PROTEIN"/>
    <property type="match status" value="1"/>
</dbReference>
<dbReference type="AlphaFoldDB" id="A0A8H5HE20"/>